<dbReference type="InterPro" id="IPR020846">
    <property type="entry name" value="MFS_dom"/>
</dbReference>
<feature type="transmembrane region" description="Helical" evidence="6">
    <location>
        <begin position="350"/>
        <end position="369"/>
    </location>
</feature>
<comment type="caution">
    <text evidence="8">The sequence shown here is derived from an EMBL/GenBank/DDBJ whole genome shotgun (WGS) entry which is preliminary data.</text>
</comment>
<feature type="transmembrane region" description="Helical" evidence="6">
    <location>
        <begin position="123"/>
        <end position="143"/>
    </location>
</feature>
<evidence type="ECO:0000313" key="8">
    <source>
        <dbReference type="EMBL" id="MBO1326141.1"/>
    </source>
</evidence>
<comment type="subcellular location">
    <subcellularLocation>
        <location evidence="1">Cell membrane</location>
        <topology evidence="1">Multi-pass membrane protein</topology>
    </subcellularLocation>
</comment>
<feature type="transmembrane region" description="Helical" evidence="6">
    <location>
        <begin position="283"/>
        <end position="307"/>
    </location>
</feature>
<evidence type="ECO:0000256" key="2">
    <source>
        <dbReference type="ARBA" id="ARBA00022475"/>
    </source>
</evidence>
<accession>A0A939KRU0</accession>
<keyword evidence="2" id="KW-1003">Cell membrane</keyword>
<keyword evidence="3 6" id="KW-0812">Transmembrane</keyword>
<dbReference type="GO" id="GO:0022857">
    <property type="term" value="F:transmembrane transporter activity"/>
    <property type="evidence" value="ECO:0007669"/>
    <property type="project" value="InterPro"/>
</dbReference>
<dbReference type="InterPro" id="IPR011701">
    <property type="entry name" value="MFS"/>
</dbReference>
<dbReference type="InterPro" id="IPR050189">
    <property type="entry name" value="MFS_Efflux_Transporters"/>
</dbReference>
<organism evidence="8 9">
    <name type="scientific">Acetobacter garciniae</name>
    <dbReference type="NCBI Taxonomy" id="2817435"/>
    <lineage>
        <taxon>Bacteria</taxon>
        <taxon>Pseudomonadati</taxon>
        <taxon>Pseudomonadota</taxon>
        <taxon>Alphaproteobacteria</taxon>
        <taxon>Acetobacterales</taxon>
        <taxon>Acetobacteraceae</taxon>
        <taxon>Acetobacter</taxon>
    </lineage>
</organism>
<feature type="transmembrane region" description="Helical" evidence="6">
    <location>
        <begin position="375"/>
        <end position="396"/>
    </location>
</feature>
<feature type="transmembrane region" description="Helical" evidence="6">
    <location>
        <begin position="213"/>
        <end position="232"/>
    </location>
</feature>
<gene>
    <name evidence="8" type="ORF">J2D77_13375</name>
</gene>
<sequence>MARTRPCWRARAGCTSACTRCKACSRPQPVAPVAPSGRRALPLYRAQKYRKNSFRFVTIFVDPFCPGVPPHGTIQEGLRTVAHHARWNQVAALFAAVVAVGSNAFILTPILREVSASLGTVPYHVAWAISAFGAATAVSSLVLSSELDRWGPARVLSLSALLLGVAEFTSSLSTHWVHLCLAQAIAGVAVGVLLPGTYATTAAVSPRGKEARFIGLVLTGWSLSLVFGVPFAAYVTEHIGWRSVYRITGTLSLIVACALWLSLRGISMSRPAERVSLRGALRIPGVAFMLLIVFGYMTAFYGTFAYFGEGLRVLLHLSAQGAGSFVFAYGLGFGIAGLMLSHFAPHASKTYIVCSLVLISACYFAWLPASSTRMWAFANSAVWGFLNQLGLNALIVTLNRYAAEARGVVMGIYSAVTYVAVFAGPLCMGSLYAAYGFFGVAAMAGVIVMASAASFLAVRVHR</sequence>
<evidence type="ECO:0000259" key="7">
    <source>
        <dbReference type="PROSITE" id="PS50850"/>
    </source>
</evidence>
<dbReference type="EMBL" id="JAFVMH010000007">
    <property type="protein sequence ID" value="MBO1326141.1"/>
    <property type="molecule type" value="Genomic_DNA"/>
</dbReference>
<keyword evidence="9" id="KW-1185">Reference proteome</keyword>
<feature type="domain" description="Major facilitator superfamily (MFS) profile" evidence="7">
    <location>
        <begin position="89"/>
        <end position="462"/>
    </location>
</feature>
<proteinExistence type="predicted"/>
<feature type="transmembrane region" description="Helical" evidence="6">
    <location>
        <begin position="90"/>
        <end position="111"/>
    </location>
</feature>
<evidence type="ECO:0000256" key="4">
    <source>
        <dbReference type="ARBA" id="ARBA00022989"/>
    </source>
</evidence>
<dbReference type="Proteomes" id="UP000664073">
    <property type="component" value="Unassembled WGS sequence"/>
</dbReference>
<dbReference type="Gene3D" id="1.20.1250.20">
    <property type="entry name" value="MFS general substrate transporter like domains"/>
    <property type="match status" value="1"/>
</dbReference>
<feature type="transmembrane region" description="Helical" evidence="6">
    <location>
        <begin position="313"/>
        <end position="338"/>
    </location>
</feature>
<dbReference type="InterPro" id="IPR036259">
    <property type="entry name" value="MFS_trans_sf"/>
</dbReference>
<dbReference type="CDD" id="cd17324">
    <property type="entry name" value="MFS_NepI_like"/>
    <property type="match status" value="1"/>
</dbReference>
<feature type="transmembrane region" description="Helical" evidence="6">
    <location>
        <begin position="181"/>
        <end position="201"/>
    </location>
</feature>
<feature type="transmembrane region" description="Helical" evidence="6">
    <location>
        <begin position="244"/>
        <end position="263"/>
    </location>
</feature>
<evidence type="ECO:0000256" key="5">
    <source>
        <dbReference type="ARBA" id="ARBA00023136"/>
    </source>
</evidence>
<dbReference type="PANTHER" id="PTHR43124">
    <property type="entry name" value="PURINE EFFLUX PUMP PBUE"/>
    <property type="match status" value="1"/>
</dbReference>
<dbReference type="Pfam" id="PF07690">
    <property type="entry name" value="MFS_1"/>
    <property type="match status" value="1"/>
</dbReference>
<protein>
    <submittedName>
        <fullName evidence="8">MFS transporter</fullName>
    </submittedName>
</protein>
<dbReference type="SUPFAM" id="SSF103473">
    <property type="entry name" value="MFS general substrate transporter"/>
    <property type="match status" value="1"/>
</dbReference>
<keyword evidence="4 6" id="KW-1133">Transmembrane helix</keyword>
<evidence type="ECO:0000256" key="1">
    <source>
        <dbReference type="ARBA" id="ARBA00004651"/>
    </source>
</evidence>
<dbReference type="PANTHER" id="PTHR43124:SF3">
    <property type="entry name" value="CHLORAMPHENICOL EFFLUX PUMP RV0191"/>
    <property type="match status" value="1"/>
</dbReference>
<name>A0A939KRU0_9PROT</name>
<evidence type="ECO:0000256" key="3">
    <source>
        <dbReference type="ARBA" id="ARBA00022692"/>
    </source>
</evidence>
<feature type="transmembrane region" description="Helical" evidence="6">
    <location>
        <begin position="408"/>
        <end position="426"/>
    </location>
</feature>
<dbReference type="PROSITE" id="PS50850">
    <property type="entry name" value="MFS"/>
    <property type="match status" value="1"/>
</dbReference>
<evidence type="ECO:0000256" key="6">
    <source>
        <dbReference type="SAM" id="Phobius"/>
    </source>
</evidence>
<keyword evidence="5 6" id="KW-0472">Membrane</keyword>
<dbReference type="GO" id="GO:0005886">
    <property type="term" value="C:plasma membrane"/>
    <property type="evidence" value="ECO:0007669"/>
    <property type="project" value="UniProtKB-SubCell"/>
</dbReference>
<evidence type="ECO:0000313" key="9">
    <source>
        <dbReference type="Proteomes" id="UP000664073"/>
    </source>
</evidence>
<feature type="transmembrane region" description="Helical" evidence="6">
    <location>
        <begin position="155"/>
        <end position="175"/>
    </location>
</feature>
<reference evidence="8" key="1">
    <citation type="submission" date="2021-03" db="EMBL/GenBank/DDBJ databases">
        <title>The complete genome sequence of Acetobacter sp. TBRC 12339.</title>
        <authorList>
            <person name="Charoenyingcharoen P."/>
            <person name="Yukphan P."/>
        </authorList>
    </citation>
    <scope>NUCLEOTIDE SEQUENCE</scope>
    <source>
        <strain evidence="8">TBRC 12339</strain>
    </source>
</reference>
<dbReference type="AlphaFoldDB" id="A0A939KRU0"/>
<feature type="transmembrane region" description="Helical" evidence="6">
    <location>
        <begin position="432"/>
        <end position="458"/>
    </location>
</feature>